<evidence type="ECO:0000256" key="5">
    <source>
        <dbReference type="ARBA" id="ARBA00022692"/>
    </source>
</evidence>
<keyword evidence="6 8" id="KW-1133">Transmembrane helix</keyword>
<evidence type="ECO:0000256" key="2">
    <source>
        <dbReference type="ARBA" id="ARBA00007935"/>
    </source>
</evidence>
<dbReference type="InterPro" id="IPR000522">
    <property type="entry name" value="ABC_transptr_permease_BtuC"/>
</dbReference>
<evidence type="ECO:0000256" key="8">
    <source>
        <dbReference type="SAM" id="Phobius"/>
    </source>
</evidence>
<keyword evidence="3" id="KW-0813">Transport</keyword>
<evidence type="ECO:0000313" key="9">
    <source>
        <dbReference type="EMBL" id="PZR04882.1"/>
    </source>
</evidence>
<evidence type="ECO:0000256" key="6">
    <source>
        <dbReference type="ARBA" id="ARBA00022989"/>
    </source>
</evidence>
<keyword evidence="5 8" id="KW-0812">Transmembrane</keyword>
<comment type="similarity">
    <text evidence="2">Belongs to the binding-protein-dependent transport system permease family. FecCD subfamily.</text>
</comment>
<comment type="subcellular location">
    <subcellularLocation>
        <location evidence="1">Cell membrane</location>
        <topology evidence="1">Multi-pass membrane protein</topology>
    </subcellularLocation>
</comment>
<proteinExistence type="inferred from homology"/>
<gene>
    <name evidence="9" type="ORF">DI525_05615</name>
</gene>
<evidence type="ECO:0000256" key="7">
    <source>
        <dbReference type="ARBA" id="ARBA00023136"/>
    </source>
</evidence>
<name>A0A2W5SPL3_9CORY</name>
<dbReference type="SUPFAM" id="SSF81345">
    <property type="entry name" value="ABC transporter involved in vitamin B12 uptake, BtuC"/>
    <property type="match status" value="1"/>
</dbReference>
<dbReference type="EMBL" id="QFRA01000011">
    <property type="protein sequence ID" value="PZR04882.1"/>
    <property type="molecule type" value="Genomic_DNA"/>
</dbReference>
<dbReference type="GO" id="GO:0005886">
    <property type="term" value="C:plasma membrane"/>
    <property type="evidence" value="ECO:0007669"/>
    <property type="project" value="UniProtKB-SubCell"/>
</dbReference>
<dbReference type="PANTHER" id="PTHR30472:SF1">
    <property type="entry name" value="FE(3+) DICITRATE TRANSPORT SYSTEM PERMEASE PROTEIN FECC-RELATED"/>
    <property type="match status" value="1"/>
</dbReference>
<dbReference type="Gene3D" id="1.10.3470.10">
    <property type="entry name" value="ABC transporter involved in vitamin B12 uptake, BtuC"/>
    <property type="match status" value="1"/>
</dbReference>
<dbReference type="RefSeq" id="WP_368665370.1">
    <property type="nucleotide sequence ID" value="NZ_QFRA01000011.1"/>
</dbReference>
<keyword evidence="7 8" id="KW-0472">Membrane</keyword>
<organism evidence="9 10">
    <name type="scientific">Corynebacterium kroppenstedtii</name>
    <dbReference type="NCBI Taxonomy" id="161879"/>
    <lineage>
        <taxon>Bacteria</taxon>
        <taxon>Bacillati</taxon>
        <taxon>Actinomycetota</taxon>
        <taxon>Actinomycetes</taxon>
        <taxon>Mycobacteriales</taxon>
        <taxon>Corynebacteriaceae</taxon>
        <taxon>Corynebacterium</taxon>
    </lineage>
</organism>
<feature type="transmembrane region" description="Helical" evidence="8">
    <location>
        <begin position="110"/>
        <end position="129"/>
    </location>
</feature>
<dbReference type="GO" id="GO:0022857">
    <property type="term" value="F:transmembrane transporter activity"/>
    <property type="evidence" value="ECO:0007669"/>
    <property type="project" value="InterPro"/>
</dbReference>
<evidence type="ECO:0000256" key="3">
    <source>
        <dbReference type="ARBA" id="ARBA00022448"/>
    </source>
</evidence>
<comment type="caution">
    <text evidence="9">The sequence shown here is derived from an EMBL/GenBank/DDBJ whole genome shotgun (WGS) entry which is preliminary data.</text>
</comment>
<evidence type="ECO:0000256" key="4">
    <source>
        <dbReference type="ARBA" id="ARBA00022475"/>
    </source>
</evidence>
<reference evidence="9 10" key="1">
    <citation type="submission" date="2017-08" db="EMBL/GenBank/DDBJ databases">
        <title>Infants hospitalized years apart are colonized by the same room-sourced microbial strains.</title>
        <authorList>
            <person name="Brooks B."/>
            <person name="Olm M.R."/>
            <person name="Firek B.A."/>
            <person name="Baker R."/>
            <person name="Thomas B.C."/>
            <person name="Morowitz M.J."/>
            <person name="Banfield J.F."/>
        </authorList>
    </citation>
    <scope>NUCLEOTIDE SEQUENCE [LARGE SCALE GENOMIC DNA]</scope>
    <source>
        <strain evidence="9">S2_003_000_R1_3</strain>
    </source>
</reference>
<dbReference type="PANTHER" id="PTHR30472">
    <property type="entry name" value="FERRIC ENTEROBACTIN TRANSPORT SYSTEM PERMEASE PROTEIN"/>
    <property type="match status" value="1"/>
</dbReference>
<evidence type="ECO:0000313" key="10">
    <source>
        <dbReference type="Proteomes" id="UP000249432"/>
    </source>
</evidence>
<evidence type="ECO:0008006" key="11">
    <source>
        <dbReference type="Google" id="ProtNLM"/>
    </source>
</evidence>
<keyword evidence="4" id="KW-1003">Cell membrane</keyword>
<feature type="transmembrane region" description="Helical" evidence="8">
    <location>
        <begin position="25"/>
        <end position="48"/>
    </location>
</feature>
<evidence type="ECO:0000256" key="1">
    <source>
        <dbReference type="ARBA" id="ARBA00004651"/>
    </source>
</evidence>
<sequence length="162" mass="16513">MSPASPSAPSGGRTQARVKSESARAATIASIFLVLTVILAAASLTLGARNISLREVFSALVNEDPSNPAHSVIVDRRLPRTLITMSAGAALSLAGALLQALTRNPLADTGVLGINAGAAFFAALMLSLLGWSSPLIFVVMAIVGATAAITVTYRVALGEKMA</sequence>
<dbReference type="InterPro" id="IPR037294">
    <property type="entry name" value="ABC_BtuC-like"/>
</dbReference>
<protein>
    <recommendedName>
        <fullName evidence="11">Iron ABC transporter permease</fullName>
    </recommendedName>
</protein>
<accession>A0A2W5SPL3</accession>
<dbReference type="Proteomes" id="UP000249432">
    <property type="component" value="Unassembled WGS sequence"/>
</dbReference>
<feature type="transmembrane region" description="Helical" evidence="8">
    <location>
        <begin position="135"/>
        <end position="156"/>
    </location>
</feature>
<dbReference type="Pfam" id="PF01032">
    <property type="entry name" value="FecCD"/>
    <property type="match status" value="1"/>
</dbReference>
<dbReference type="GO" id="GO:0033214">
    <property type="term" value="P:siderophore-iron import into cell"/>
    <property type="evidence" value="ECO:0007669"/>
    <property type="project" value="TreeGrafter"/>
</dbReference>
<dbReference type="AlphaFoldDB" id="A0A2W5SPL3"/>